<evidence type="ECO:0000256" key="1">
    <source>
        <dbReference type="SAM" id="Phobius"/>
    </source>
</evidence>
<gene>
    <name evidence="2" type="ORF">SISSUDRAFT_1043312</name>
</gene>
<dbReference type="EMBL" id="KV428025">
    <property type="protein sequence ID" value="KZT41021.1"/>
    <property type="molecule type" value="Genomic_DNA"/>
</dbReference>
<feature type="transmembrane region" description="Helical" evidence="1">
    <location>
        <begin position="83"/>
        <end position="103"/>
    </location>
</feature>
<feature type="transmembrane region" description="Helical" evidence="1">
    <location>
        <begin position="129"/>
        <end position="150"/>
    </location>
</feature>
<reference evidence="2 3" key="1">
    <citation type="journal article" date="2016" name="Mol. Biol. Evol.">
        <title>Comparative Genomics of Early-Diverging Mushroom-Forming Fungi Provides Insights into the Origins of Lignocellulose Decay Capabilities.</title>
        <authorList>
            <person name="Nagy L.G."/>
            <person name="Riley R."/>
            <person name="Tritt A."/>
            <person name="Adam C."/>
            <person name="Daum C."/>
            <person name="Floudas D."/>
            <person name="Sun H."/>
            <person name="Yadav J.S."/>
            <person name="Pangilinan J."/>
            <person name="Larsson K.H."/>
            <person name="Matsuura K."/>
            <person name="Barry K."/>
            <person name="Labutti K."/>
            <person name="Kuo R."/>
            <person name="Ohm R.A."/>
            <person name="Bhattacharya S.S."/>
            <person name="Shirouzu T."/>
            <person name="Yoshinaga Y."/>
            <person name="Martin F.M."/>
            <person name="Grigoriev I.V."/>
            <person name="Hibbett D.S."/>
        </authorList>
    </citation>
    <scope>NUCLEOTIDE SEQUENCE [LARGE SCALE GENOMIC DNA]</scope>
    <source>
        <strain evidence="2 3">HHB10207 ss-3</strain>
    </source>
</reference>
<name>A0A166FUX3_9AGAM</name>
<proteinExistence type="predicted"/>
<evidence type="ECO:0000313" key="3">
    <source>
        <dbReference type="Proteomes" id="UP000076798"/>
    </source>
</evidence>
<organism evidence="2 3">
    <name type="scientific">Sistotremastrum suecicum HHB10207 ss-3</name>
    <dbReference type="NCBI Taxonomy" id="1314776"/>
    <lineage>
        <taxon>Eukaryota</taxon>
        <taxon>Fungi</taxon>
        <taxon>Dikarya</taxon>
        <taxon>Basidiomycota</taxon>
        <taxon>Agaricomycotina</taxon>
        <taxon>Agaricomycetes</taxon>
        <taxon>Sistotremastrales</taxon>
        <taxon>Sistotremastraceae</taxon>
        <taxon>Sistotremastrum</taxon>
    </lineage>
</organism>
<keyword evidence="1" id="KW-0812">Transmembrane</keyword>
<feature type="transmembrane region" description="Helical" evidence="1">
    <location>
        <begin position="211"/>
        <end position="233"/>
    </location>
</feature>
<feature type="transmembrane region" description="Helical" evidence="1">
    <location>
        <begin position="51"/>
        <end position="76"/>
    </location>
</feature>
<feature type="transmembrane region" description="Helical" evidence="1">
    <location>
        <begin position="294"/>
        <end position="312"/>
    </location>
</feature>
<feature type="transmembrane region" description="Helical" evidence="1">
    <location>
        <begin position="162"/>
        <end position="181"/>
    </location>
</feature>
<evidence type="ECO:0000313" key="2">
    <source>
        <dbReference type="EMBL" id="KZT41021.1"/>
    </source>
</evidence>
<dbReference type="OrthoDB" id="3222065at2759"/>
<dbReference type="Proteomes" id="UP000076798">
    <property type="component" value="Unassembled WGS sequence"/>
</dbReference>
<sequence length="367" mass="41266">MDATSILSPSRGRARARSYGLLPGPPMPTAIMYESDIQIRDLETPGPPNPILLSAFALLLTAQIGLTLLLLTIVLAKIQRSPAFYNFVFITWVSLPIYLLLFYTKQYQVLHVHLDICAVQAILKHGVDSAFVCALLMLALECWWSLKYGTYDIKMTRLRKNLILILPYAHFIAFSAAIALLGTMSNIYVTPQINVYVIVSYSFYCTLGNDLIGNIQAAEIALLVLATFFYEVRTGLLYRKMRKARMNMNINDKWAFSVFVRLSFCTLWQIIGLLNTASGLVVDFSNLTVLRDDISLFVLVTTPLMVLVIFSTQKDILMAWRFSWRETRSPESTLGSSTLETCELTSLHITFRVPDGSESIRDGGESV</sequence>
<feature type="transmembrane region" description="Helical" evidence="1">
    <location>
        <begin position="254"/>
        <end position="274"/>
    </location>
</feature>
<dbReference type="AlphaFoldDB" id="A0A166FUX3"/>
<keyword evidence="1" id="KW-0472">Membrane</keyword>
<keyword evidence="1" id="KW-1133">Transmembrane helix</keyword>
<protein>
    <submittedName>
        <fullName evidence="2">Uncharacterized protein</fullName>
    </submittedName>
</protein>
<keyword evidence="3" id="KW-1185">Reference proteome</keyword>
<accession>A0A166FUX3</accession>